<proteinExistence type="predicted"/>
<dbReference type="AlphaFoldDB" id="A0A0D2HK78"/>
<dbReference type="EMBL" id="AZAC01000078">
    <property type="protein sequence ID" value="KIX11028.1"/>
    <property type="molecule type" value="Genomic_DNA"/>
</dbReference>
<comment type="caution">
    <text evidence="1">The sequence shown here is derived from an EMBL/GenBank/DDBJ whole genome shotgun (WGS) entry which is preliminary data.</text>
</comment>
<evidence type="ECO:0000313" key="1">
    <source>
        <dbReference type="EMBL" id="KIX11028.1"/>
    </source>
</evidence>
<evidence type="ECO:0000313" key="2">
    <source>
        <dbReference type="Proteomes" id="UP000032233"/>
    </source>
</evidence>
<keyword evidence="2" id="KW-1185">Reference proteome</keyword>
<gene>
    <name evidence="1" type="ORF">X474_27350</name>
</gene>
<reference evidence="1 2" key="1">
    <citation type="submission" date="2013-11" db="EMBL/GenBank/DDBJ databases">
        <title>Metagenomic analysis of a methanogenic consortium involved in long chain n-alkane degradation.</title>
        <authorList>
            <person name="Davidova I.A."/>
            <person name="Callaghan A.V."/>
            <person name="Wawrik B."/>
            <person name="Pruitt S."/>
            <person name="Marks C."/>
            <person name="Duncan K.E."/>
            <person name="Suflita J.M."/>
        </authorList>
    </citation>
    <scope>NUCLEOTIDE SEQUENCE [LARGE SCALE GENOMIC DNA]</scope>
    <source>
        <strain evidence="1 2">SPR</strain>
    </source>
</reference>
<dbReference type="InParanoid" id="A0A0D2HK78"/>
<name>A0A0D2HK78_9BACT</name>
<protein>
    <submittedName>
        <fullName evidence="1">Uncharacterized protein</fullName>
    </submittedName>
</protein>
<dbReference type="Proteomes" id="UP000032233">
    <property type="component" value="Unassembled WGS sequence"/>
</dbReference>
<organism evidence="1 2">
    <name type="scientific">Dethiosulfatarculus sandiegensis</name>
    <dbReference type="NCBI Taxonomy" id="1429043"/>
    <lineage>
        <taxon>Bacteria</taxon>
        <taxon>Pseudomonadati</taxon>
        <taxon>Thermodesulfobacteriota</taxon>
        <taxon>Desulfarculia</taxon>
        <taxon>Desulfarculales</taxon>
        <taxon>Desulfarculaceae</taxon>
        <taxon>Dethiosulfatarculus</taxon>
    </lineage>
</organism>
<sequence length="55" mass="6185">MDEKVSPTYLAVSEARVEKPQPEANARTEIRARQINNLKISDGLRRGDIDNAPHI</sequence>
<accession>A0A0D2HK78</accession>